<gene>
    <name evidence="1" type="ORF">SAMN02746091_02085</name>
</gene>
<name>A0A1M5A3L4_9CLOT</name>
<reference evidence="2" key="1">
    <citation type="submission" date="2016-11" db="EMBL/GenBank/DDBJ databases">
        <authorList>
            <person name="Varghese N."/>
            <person name="Submissions S."/>
        </authorList>
    </citation>
    <scope>NUCLEOTIDE SEQUENCE [LARGE SCALE GENOMIC DNA]</scope>
    <source>
        <strain evidence="2">DSM 10124</strain>
    </source>
</reference>
<dbReference type="EMBL" id="FQVG01000046">
    <property type="protein sequence ID" value="SHF24687.1"/>
    <property type="molecule type" value="Genomic_DNA"/>
</dbReference>
<proteinExistence type="predicted"/>
<dbReference type="RefSeq" id="WP_027308336.1">
    <property type="nucleotide sequence ID" value="NZ_FQVG01000046.1"/>
</dbReference>
<dbReference type="AlphaFoldDB" id="A0A1M5A3L4"/>
<evidence type="ECO:0000313" key="1">
    <source>
        <dbReference type="EMBL" id="SHF24687.1"/>
    </source>
</evidence>
<evidence type="ECO:0000313" key="2">
    <source>
        <dbReference type="Proteomes" id="UP000184423"/>
    </source>
</evidence>
<accession>A0A1M5A3L4</accession>
<sequence length="98" mass="11669">MDERWRQGMYVFPFVPFTNLYDIKQEHDTYRVYVNGDYIGNKTIFSQGEDIKDIEGFLKSRGFKNISSQIIGNQYNIEVADEFLEEAKRNLNVYLNNR</sequence>
<dbReference type="Proteomes" id="UP000184423">
    <property type="component" value="Unassembled WGS sequence"/>
</dbReference>
<protein>
    <submittedName>
        <fullName evidence="1">Uncharacterized protein</fullName>
    </submittedName>
</protein>
<keyword evidence="2" id="KW-1185">Reference proteome</keyword>
<organism evidence="1 2">
    <name type="scientific">Caloramator proteoclasticus DSM 10124</name>
    <dbReference type="NCBI Taxonomy" id="1121262"/>
    <lineage>
        <taxon>Bacteria</taxon>
        <taxon>Bacillati</taxon>
        <taxon>Bacillota</taxon>
        <taxon>Clostridia</taxon>
        <taxon>Eubacteriales</taxon>
        <taxon>Clostridiaceae</taxon>
        <taxon>Caloramator</taxon>
    </lineage>
</organism>